<accession>A0A098BZ06</accession>
<sequence>MFNLNSSMRYWLYPQPTDMRKGFYTLSGLVTDQMGQNVRSGDVFIFLNRHCTSLKALHMEHGGLNKLIYSRYLTD</sequence>
<dbReference type="PANTHER" id="PTHR36455">
    <property type="match status" value="1"/>
</dbReference>
<dbReference type="PANTHER" id="PTHR36455:SF1">
    <property type="entry name" value="BLR8292 PROTEIN"/>
    <property type="match status" value="1"/>
</dbReference>
<name>A0A098BZ06_9BACT</name>
<dbReference type="Proteomes" id="UP000032417">
    <property type="component" value="Chromosome 1"/>
</dbReference>
<protein>
    <recommendedName>
        <fullName evidence="3">Transposase</fullName>
    </recommendedName>
</protein>
<dbReference type="NCBIfam" id="NF033819">
    <property type="entry name" value="IS66_TnpB"/>
    <property type="match status" value="1"/>
</dbReference>
<reference evidence="1 2" key="1">
    <citation type="submission" date="2014-08" db="EMBL/GenBank/DDBJ databases">
        <authorList>
            <person name="Wibberg D."/>
        </authorList>
    </citation>
    <scope>NUCLEOTIDE SEQUENCE [LARGE SCALE GENOMIC DNA]</scope>
    <source>
        <strain evidence="2">ING2-E5B</strain>
    </source>
</reference>
<dbReference type="Pfam" id="PF05717">
    <property type="entry name" value="TnpB_IS66"/>
    <property type="match status" value="1"/>
</dbReference>
<dbReference type="AlphaFoldDB" id="A0A098BZ06"/>
<gene>
    <name evidence="1" type="ORF">ING2E5B_0621</name>
</gene>
<evidence type="ECO:0008006" key="3">
    <source>
        <dbReference type="Google" id="ProtNLM"/>
    </source>
</evidence>
<evidence type="ECO:0000313" key="1">
    <source>
        <dbReference type="EMBL" id="CEA15388.1"/>
    </source>
</evidence>
<dbReference type="KEGG" id="pbt:ING2E5B_0621"/>
<dbReference type="EMBL" id="LN515532">
    <property type="protein sequence ID" value="CEA15388.1"/>
    <property type="molecule type" value="Genomic_DNA"/>
</dbReference>
<proteinExistence type="predicted"/>
<organism evidence="1 2">
    <name type="scientific">Fermentimonas caenicola</name>
    <dbReference type="NCBI Taxonomy" id="1562970"/>
    <lineage>
        <taxon>Bacteria</taxon>
        <taxon>Pseudomonadati</taxon>
        <taxon>Bacteroidota</taxon>
        <taxon>Bacteroidia</taxon>
        <taxon>Bacteroidales</taxon>
        <taxon>Dysgonomonadaceae</taxon>
        <taxon>Fermentimonas</taxon>
    </lineage>
</organism>
<keyword evidence="2" id="KW-1185">Reference proteome</keyword>
<evidence type="ECO:0000313" key="2">
    <source>
        <dbReference type="Proteomes" id="UP000032417"/>
    </source>
</evidence>
<dbReference type="STRING" id="1562970.ING2E5B_0621"/>
<dbReference type="InterPro" id="IPR008878">
    <property type="entry name" value="Transposase_IS66_Orf2"/>
</dbReference>
<dbReference type="HOGENOM" id="CLU_128110_3_4_10"/>